<dbReference type="HOGENOM" id="CLU_3032536_0_0_1"/>
<reference evidence="1 2" key="1">
    <citation type="journal article" date="2012" name="Science">
        <title>The Paleozoic origin of enzymatic lignin decomposition reconstructed from 31 fungal genomes.</title>
        <authorList>
            <person name="Floudas D."/>
            <person name="Binder M."/>
            <person name="Riley R."/>
            <person name="Barry K."/>
            <person name="Blanchette R.A."/>
            <person name="Henrissat B."/>
            <person name="Martinez A.T."/>
            <person name="Otillar R."/>
            <person name="Spatafora J.W."/>
            <person name="Yadav J.S."/>
            <person name="Aerts A."/>
            <person name="Benoit I."/>
            <person name="Boyd A."/>
            <person name="Carlson A."/>
            <person name="Copeland A."/>
            <person name="Coutinho P.M."/>
            <person name="de Vries R.P."/>
            <person name="Ferreira P."/>
            <person name="Findley K."/>
            <person name="Foster B."/>
            <person name="Gaskell J."/>
            <person name="Glotzer D."/>
            <person name="Gorecki P."/>
            <person name="Heitman J."/>
            <person name="Hesse C."/>
            <person name="Hori C."/>
            <person name="Igarashi K."/>
            <person name="Jurgens J.A."/>
            <person name="Kallen N."/>
            <person name="Kersten P."/>
            <person name="Kohler A."/>
            <person name="Kuees U."/>
            <person name="Kumar T.K.A."/>
            <person name="Kuo A."/>
            <person name="LaButti K."/>
            <person name="Larrondo L.F."/>
            <person name="Lindquist E."/>
            <person name="Ling A."/>
            <person name="Lombard V."/>
            <person name="Lucas S."/>
            <person name="Lundell T."/>
            <person name="Martin R."/>
            <person name="McLaughlin D.J."/>
            <person name="Morgenstern I."/>
            <person name="Morin E."/>
            <person name="Murat C."/>
            <person name="Nagy L.G."/>
            <person name="Nolan M."/>
            <person name="Ohm R.A."/>
            <person name="Patyshakuliyeva A."/>
            <person name="Rokas A."/>
            <person name="Ruiz-Duenas F.J."/>
            <person name="Sabat G."/>
            <person name="Salamov A."/>
            <person name="Samejima M."/>
            <person name="Schmutz J."/>
            <person name="Slot J.C."/>
            <person name="St John F."/>
            <person name="Stenlid J."/>
            <person name="Sun H."/>
            <person name="Sun S."/>
            <person name="Syed K."/>
            <person name="Tsang A."/>
            <person name="Wiebenga A."/>
            <person name="Young D."/>
            <person name="Pisabarro A."/>
            <person name="Eastwood D.C."/>
            <person name="Martin F."/>
            <person name="Cullen D."/>
            <person name="Grigoriev I.V."/>
            <person name="Hibbett D.S."/>
        </authorList>
    </citation>
    <scope>NUCLEOTIDE SEQUENCE [LARGE SCALE GENOMIC DNA]</scope>
    <source>
        <strain evidence="1 2">ATCC 11539</strain>
    </source>
</reference>
<accession>S7QIH2</accession>
<keyword evidence="2" id="KW-1185">Reference proteome</keyword>
<dbReference type="GeneID" id="19301237"/>
<name>S7QIH2_GLOTA</name>
<protein>
    <submittedName>
        <fullName evidence="1">Uncharacterized protein</fullName>
    </submittedName>
</protein>
<gene>
    <name evidence="1" type="ORF">GLOTRDRAFT_125354</name>
</gene>
<dbReference type="AlphaFoldDB" id="S7QIH2"/>
<proteinExistence type="predicted"/>
<evidence type="ECO:0000313" key="2">
    <source>
        <dbReference type="Proteomes" id="UP000030669"/>
    </source>
</evidence>
<organism evidence="1 2">
    <name type="scientific">Gloeophyllum trabeum (strain ATCC 11539 / FP-39264 / Madison 617)</name>
    <name type="common">Brown rot fungus</name>
    <dbReference type="NCBI Taxonomy" id="670483"/>
    <lineage>
        <taxon>Eukaryota</taxon>
        <taxon>Fungi</taxon>
        <taxon>Dikarya</taxon>
        <taxon>Basidiomycota</taxon>
        <taxon>Agaricomycotina</taxon>
        <taxon>Agaricomycetes</taxon>
        <taxon>Gloeophyllales</taxon>
        <taxon>Gloeophyllaceae</taxon>
        <taxon>Gloeophyllum</taxon>
    </lineage>
</organism>
<dbReference type="EMBL" id="KB469297">
    <property type="protein sequence ID" value="EPQ59038.1"/>
    <property type="molecule type" value="Genomic_DNA"/>
</dbReference>
<dbReference type="KEGG" id="gtr:GLOTRDRAFT_125354"/>
<sequence>MSSPRSPRLTKRTVAEAFHQRSAGLHATTYKLLPWDLPLGVLYIVPKAEYPAEEA</sequence>
<evidence type="ECO:0000313" key="1">
    <source>
        <dbReference type="EMBL" id="EPQ59038.1"/>
    </source>
</evidence>
<dbReference type="Proteomes" id="UP000030669">
    <property type="component" value="Unassembled WGS sequence"/>
</dbReference>
<dbReference type="RefSeq" id="XP_007862129.1">
    <property type="nucleotide sequence ID" value="XM_007863938.1"/>
</dbReference>